<accession>A0A839JXZ4</accession>
<dbReference type="RefSeq" id="WP_228352003.1">
    <property type="nucleotide sequence ID" value="NZ_JACEGA010000001.1"/>
</dbReference>
<evidence type="ECO:0000313" key="3">
    <source>
        <dbReference type="Proteomes" id="UP000574276"/>
    </source>
</evidence>
<feature type="region of interest" description="Disordered" evidence="1">
    <location>
        <begin position="30"/>
        <end position="59"/>
    </location>
</feature>
<reference evidence="2 3" key="1">
    <citation type="submission" date="2020-07" db="EMBL/GenBank/DDBJ databases">
        <title>Characterization and genome sequencing of isolate MD1, a novel member within the family Lachnospiraceae.</title>
        <authorList>
            <person name="Rettenmaier R."/>
            <person name="Di Bello L."/>
            <person name="Zinser C."/>
            <person name="Scheitz K."/>
            <person name="Liebl W."/>
            <person name="Zverlov V."/>
        </authorList>
    </citation>
    <scope>NUCLEOTIDE SEQUENCE [LARGE SCALE GENOMIC DNA]</scope>
    <source>
        <strain evidence="2 3">MD1</strain>
    </source>
</reference>
<gene>
    <name evidence="2" type="ORF">H0486_05225</name>
</gene>
<evidence type="ECO:0000313" key="2">
    <source>
        <dbReference type="EMBL" id="MBB2182276.1"/>
    </source>
</evidence>
<organism evidence="2 3">
    <name type="scientific">Variimorphobacter saccharofermentans</name>
    <dbReference type="NCBI Taxonomy" id="2755051"/>
    <lineage>
        <taxon>Bacteria</taxon>
        <taxon>Bacillati</taxon>
        <taxon>Bacillota</taxon>
        <taxon>Clostridia</taxon>
        <taxon>Lachnospirales</taxon>
        <taxon>Lachnospiraceae</taxon>
        <taxon>Variimorphobacter</taxon>
    </lineage>
</organism>
<comment type="caution">
    <text evidence="2">The sequence shown here is derived from an EMBL/GenBank/DDBJ whole genome shotgun (WGS) entry which is preliminary data.</text>
</comment>
<dbReference type="Proteomes" id="UP000574276">
    <property type="component" value="Unassembled WGS sequence"/>
</dbReference>
<keyword evidence="3" id="KW-1185">Reference proteome</keyword>
<name>A0A839JXZ4_9FIRM</name>
<proteinExistence type="predicted"/>
<dbReference type="AlphaFoldDB" id="A0A839JXZ4"/>
<evidence type="ECO:0000256" key="1">
    <source>
        <dbReference type="SAM" id="MobiDB-lite"/>
    </source>
</evidence>
<protein>
    <submittedName>
        <fullName evidence="2">Uncharacterized protein</fullName>
    </submittedName>
</protein>
<sequence>MYFEPTKKTYYRFPSSHSVQDFDSKYYYPEKSHESGDSAHSNSSYGRYVPSRENYYDIR</sequence>
<dbReference type="EMBL" id="JACEGA010000001">
    <property type="protein sequence ID" value="MBB2182276.1"/>
    <property type="molecule type" value="Genomic_DNA"/>
</dbReference>